<evidence type="ECO:0000256" key="10">
    <source>
        <dbReference type="ARBA" id="ARBA00022984"/>
    </source>
</evidence>
<feature type="compositionally biased region" description="Polar residues" evidence="14">
    <location>
        <begin position="356"/>
        <end position="384"/>
    </location>
</feature>
<dbReference type="Proteomes" id="UP000461443">
    <property type="component" value="Unassembled WGS sequence"/>
</dbReference>
<keyword evidence="7" id="KW-0574">Periplasm</keyword>
<proteinExistence type="inferred from homology"/>
<dbReference type="FunFam" id="2.40.440.10:FF:000001">
    <property type="entry name" value="L,D-transpeptidase YbiS"/>
    <property type="match status" value="1"/>
</dbReference>
<dbReference type="InterPro" id="IPR005490">
    <property type="entry name" value="LD_TPept_cat_dom"/>
</dbReference>
<keyword evidence="4" id="KW-0328">Glycosyltransferase</keyword>
<feature type="compositionally biased region" description="Low complexity" evidence="14">
    <location>
        <begin position="340"/>
        <end position="350"/>
    </location>
</feature>
<evidence type="ECO:0000256" key="5">
    <source>
        <dbReference type="ARBA" id="ARBA00022679"/>
    </source>
</evidence>
<protein>
    <submittedName>
        <fullName evidence="17">L,D-transpeptidase family protein</fullName>
    </submittedName>
</protein>
<keyword evidence="8" id="KW-0378">Hydrolase</keyword>
<comment type="pathway">
    <text evidence="2 13">Cell wall biogenesis; peptidoglycan biosynthesis.</text>
</comment>
<dbReference type="PANTHER" id="PTHR30582:SF31">
    <property type="entry name" value="L,D-TRANSPEPTIDASE YBIS-RELATED"/>
    <property type="match status" value="1"/>
</dbReference>
<evidence type="ECO:0000256" key="4">
    <source>
        <dbReference type="ARBA" id="ARBA00022676"/>
    </source>
</evidence>
<dbReference type="AlphaFoldDB" id="A0A845SGY6"/>
<reference evidence="17 18" key="2">
    <citation type="submission" date="2020-02" db="EMBL/GenBank/DDBJ databases">
        <title>The new genus of Enterobacteriales.</title>
        <authorList>
            <person name="Kim I.S."/>
        </authorList>
    </citation>
    <scope>NUCLEOTIDE SEQUENCE [LARGE SCALE GENOMIC DNA]</scope>
    <source>
        <strain evidence="17 18">SAP-6</strain>
    </source>
</reference>
<evidence type="ECO:0000256" key="13">
    <source>
        <dbReference type="PROSITE-ProRule" id="PRU01373"/>
    </source>
</evidence>
<evidence type="ECO:0000313" key="18">
    <source>
        <dbReference type="Proteomes" id="UP000461443"/>
    </source>
</evidence>
<name>A0A845SGY6_9GAMM</name>
<feature type="active site" description="Nucleophile" evidence="13">
    <location>
        <position position="210"/>
    </location>
</feature>
<dbReference type="GO" id="GO:0008360">
    <property type="term" value="P:regulation of cell shape"/>
    <property type="evidence" value="ECO:0007669"/>
    <property type="project" value="UniProtKB-UniRule"/>
</dbReference>
<dbReference type="Pfam" id="PF17969">
    <property type="entry name" value="Ldt_C"/>
    <property type="match status" value="1"/>
</dbReference>
<keyword evidence="11 13" id="KW-0961">Cell wall biogenesis/degradation</keyword>
<dbReference type="GO" id="GO:0042597">
    <property type="term" value="C:periplasmic space"/>
    <property type="evidence" value="ECO:0007669"/>
    <property type="project" value="UniProtKB-SubCell"/>
</dbReference>
<dbReference type="EMBL" id="WUBS01000002">
    <property type="protein sequence ID" value="NDL61948.1"/>
    <property type="molecule type" value="Genomic_DNA"/>
</dbReference>
<feature type="compositionally biased region" description="Low complexity" evidence="14">
    <location>
        <begin position="324"/>
        <end position="333"/>
    </location>
</feature>
<dbReference type="Gene3D" id="2.40.440.10">
    <property type="entry name" value="L,D-transpeptidase catalytic domain-like"/>
    <property type="match status" value="1"/>
</dbReference>
<keyword evidence="9 13" id="KW-0133">Cell shape</keyword>
<feature type="chain" id="PRO_5032600437" evidence="15">
    <location>
        <begin position="25"/>
        <end position="384"/>
    </location>
</feature>
<dbReference type="GO" id="GO:0005576">
    <property type="term" value="C:extracellular region"/>
    <property type="evidence" value="ECO:0007669"/>
    <property type="project" value="TreeGrafter"/>
</dbReference>
<evidence type="ECO:0000256" key="15">
    <source>
        <dbReference type="SAM" id="SignalP"/>
    </source>
</evidence>
<dbReference type="InterPro" id="IPR050979">
    <property type="entry name" value="LD-transpeptidase"/>
</dbReference>
<dbReference type="GO" id="GO:0071972">
    <property type="term" value="F:peptidoglycan L,D-transpeptidase activity"/>
    <property type="evidence" value="ECO:0007669"/>
    <property type="project" value="UniProtKB-ARBA"/>
</dbReference>
<dbReference type="GO" id="GO:0018104">
    <property type="term" value="P:peptidoglycan-protein cross-linking"/>
    <property type="evidence" value="ECO:0007669"/>
    <property type="project" value="TreeGrafter"/>
</dbReference>
<evidence type="ECO:0000259" key="16">
    <source>
        <dbReference type="PROSITE" id="PS52029"/>
    </source>
</evidence>
<gene>
    <name evidence="17" type="ORF">GRH90_04110</name>
</gene>
<dbReference type="UniPathway" id="UPA00219"/>
<evidence type="ECO:0000256" key="9">
    <source>
        <dbReference type="ARBA" id="ARBA00022960"/>
    </source>
</evidence>
<comment type="caution">
    <text evidence="17">The sequence shown here is derived from an EMBL/GenBank/DDBJ whole genome shotgun (WGS) entry which is preliminary data.</text>
</comment>
<evidence type="ECO:0000256" key="11">
    <source>
        <dbReference type="ARBA" id="ARBA00023316"/>
    </source>
</evidence>
<dbReference type="GO" id="GO:0071555">
    <property type="term" value="P:cell wall organization"/>
    <property type="evidence" value="ECO:0007669"/>
    <property type="project" value="UniProtKB-UniRule"/>
</dbReference>
<dbReference type="InterPro" id="IPR038063">
    <property type="entry name" value="Transpep_catalytic_dom"/>
</dbReference>
<keyword evidence="5" id="KW-0808">Transferase</keyword>
<organism evidence="17 18">
    <name type="scientific">Acerihabitans arboris</name>
    <dbReference type="NCBI Taxonomy" id="2691583"/>
    <lineage>
        <taxon>Bacteria</taxon>
        <taxon>Pseudomonadati</taxon>
        <taxon>Pseudomonadota</taxon>
        <taxon>Gammaproteobacteria</taxon>
        <taxon>Enterobacterales</taxon>
        <taxon>Pectobacteriaceae</taxon>
        <taxon>Acerihabitans</taxon>
    </lineage>
</organism>
<dbReference type="InterPro" id="IPR041597">
    <property type="entry name" value="Ldt_C"/>
</dbReference>
<comment type="subcellular location">
    <subcellularLocation>
        <location evidence="1">Periplasm</location>
    </subcellularLocation>
</comment>
<dbReference type="CDD" id="cd16913">
    <property type="entry name" value="YkuD_like"/>
    <property type="match status" value="1"/>
</dbReference>
<evidence type="ECO:0000256" key="14">
    <source>
        <dbReference type="SAM" id="MobiDB-lite"/>
    </source>
</evidence>
<sequence length="384" mass="40645">MKMNMRAIYTVILAMAAFSHSAFAVVYPLPAGNSRLVGENLEIAIPQDSKLPLEHFAAQFQMGLSNMIEANPGVDPFLPMPGSKLIIPHQLILPDTPHEGIVVNSAEMRLYYYPKGTNTVVVLPIGIGELGKDTPVNWLTTVQRKKNGPTWTPTKAMHAEYTARGETLPEVFPAGPDNPMGLYALYVGRLYAIHGTNANFGIGLRVSHGCVRLRADDIKYLFDHVPVGTRVQFIDEPVKATTEPDGTRYLEVHNPLSSTEEQFNSNEPVPITLPVAVSKVLVDPIVNQDLVNAALQNRAGIPVNVSAAAATPPVVMPVAAPADNAPAAAPDSAQGAGSNAPAAVAPVPVAEPISAPDSNNQAVAPDSASTAAPVEQTQQTGATN</sequence>
<keyword evidence="10 13" id="KW-0573">Peptidoglycan synthesis</keyword>
<evidence type="ECO:0000256" key="6">
    <source>
        <dbReference type="ARBA" id="ARBA00022729"/>
    </source>
</evidence>
<reference evidence="17 18" key="1">
    <citation type="submission" date="2019-12" db="EMBL/GenBank/DDBJ databases">
        <authorList>
            <person name="Lee S.D."/>
        </authorList>
    </citation>
    <scope>NUCLEOTIDE SEQUENCE [LARGE SCALE GENOMIC DNA]</scope>
    <source>
        <strain evidence="17 18">SAP-6</strain>
    </source>
</reference>
<feature type="signal peptide" evidence="15">
    <location>
        <begin position="1"/>
        <end position="24"/>
    </location>
</feature>
<dbReference type="Pfam" id="PF03734">
    <property type="entry name" value="YkuD"/>
    <property type="match status" value="1"/>
</dbReference>
<accession>A0A845SGY6</accession>
<dbReference type="GO" id="GO:0016757">
    <property type="term" value="F:glycosyltransferase activity"/>
    <property type="evidence" value="ECO:0007669"/>
    <property type="project" value="UniProtKB-KW"/>
</dbReference>
<keyword evidence="18" id="KW-1185">Reference proteome</keyword>
<feature type="domain" description="L,D-TPase catalytic" evidence="16">
    <location>
        <begin position="99"/>
        <end position="234"/>
    </location>
</feature>
<comment type="similarity">
    <text evidence="3">Belongs to the YkuD family.</text>
</comment>
<dbReference type="PROSITE" id="PS52029">
    <property type="entry name" value="LD_TPASE"/>
    <property type="match status" value="1"/>
</dbReference>
<evidence type="ECO:0000256" key="3">
    <source>
        <dbReference type="ARBA" id="ARBA00005992"/>
    </source>
</evidence>
<evidence type="ECO:0000256" key="1">
    <source>
        <dbReference type="ARBA" id="ARBA00004418"/>
    </source>
</evidence>
<evidence type="ECO:0000256" key="7">
    <source>
        <dbReference type="ARBA" id="ARBA00022764"/>
    </source>
</evidence>
<evidence type="ECO:0000256" key="8">
    <source>
        <dbReference type="ARBA" id="ARBA00022801"/>
    </source>
</evidence>
<evidence type="ECO:0000256" key="12">
    <source>
        <dbReference type="ARBA" id="ARBA00060592"/>
    </source>
</evidence>
<comment type="pathway">
    <text evidence="12">Glycan biosynthesis.</text>
</comment>
<keyword evidence="6 15" id="KW-0732">Signal</keyword>
<feature type="active site" description="Proton donor/acceptor" evidence="13">
    <location>
        <position position="194"/>
    </location>
</feature>
<dbReference type="SUPFAM" id="SSF141523">
    <property type="entry name" value="L,D-transpeptidase catalytic domain-like"/>
    <property type="match status" value="1"/>
</dbReference>
<evidence type="ECO:0000256" key="2">
    <source>
        <dbReference type="ARBA" id="ARBA00004752"/>
    </source>
</evidence>
<dbReference type="RefSeq" id="WP_162364616.1">
    <property type="nucleotide sequence ID" value="NZ_WUBS01000002.1"/>
</dbReference>
<dbReference type="PANTHER" id="PTHR30582">
    <property type="entry name" value="L,D-TRANSPEPTIDASE"/>
    <property type="match status" value="1"/>
</dbReference>
<feature type="region of interest" description="Disordered" evidence="14">
    <location>
        <begin position="324"/>
        <end position="384"/>
    </location>
</feature>
<evidence type="ECO:0000313" key="17">
    <source>
        <dbReference type="EMBL" id="NDL61948.1"/>
    </source>
</evidence>